<proteinExistence type="predicted"/>
<accession>A0ABN9CWF9</accession>
<name>A0ABN9CWF9_9NEOB</name>
<evidence type="ECO:0000313" key="2">
    <source>
        <dbReference type="Proteomes" id="UP001162483"/>
    </source>
</evidence>
<gene>
    <name evidence="1" type="ORF">SPARVUS_LOCUS5800006</name>
</gene>
<sequence>MARPLCVMISGAK</sequence>
<comment type="caution">
    <text evidence="1">The sequence shown here is derived from an EMBL/GenBank/DDBJ whole genome shotgun (WGS) entry which is preliminary data.</text>
</comment>
<reference evidence="1" key="1">
    <citation type="submission" date="2023-05" db="EMBL/GenBank/DDBJ databases">
        <authorList>
            <person name="Stuckert A."/>
        </authorList>
    </citation>
    <scope>NUCLEOTIDE SEQUENCE</scope>
</reference>
<protein>
    <submittedName>
        <fullName evidence="1">Uncharacterized protein</fullName>
    </submittedName>
</protein>
<organism evidence="1 2">
    <name type="scientific">Staurois parvus</name>
    <dbReference type="NCBI Taxonomy" id="386267"/>
    <lineage>
        <taxon>Eukaryota</taxon>
        <taxon>Metazoa</taxon>
        <taxon>Chordata</taxon>
        <taxon>Craniata</taxon>
        <taxon>Vertebrata</taxon>
        <taxon>Euteleostomi</taxon>
        <taxon>Amphibia</taxon>
        <taxon>Batrachia</taxon>
        <taxon>Anura</taxon>
        <taxon>Neobatrachia</taxon>
        <taxon>Ranoidea</taxon>
        <taxon>Ranidae</taxon>
        <taxon>Staurois</taxon>
    </lineage>
</organism>
<keyword evidence="2" id="KW-1185">Reference proteome</keyword>
<dbReference type="Proteomes" id="UP001162483">
    <property type="component" value="Unassembled WGS sequence"/>
</dbReference>
<dbReference type="EMBL" id="CATNWA010012608">
    <property type="protein sequence ID" value="CAI9563737.1"/>
    <property type="molecule type" value="Genomic_DNA"/>
</dbReference>
<evidence type="ECO:0000313" key="1">
    <source>
        <dbReference type="EMBL" id="CAI9563737.1"/>
    </source>
</evidence>